<keyword evidence="1" id="KW-0805">Transcription regulation</keyword>
<dbReference type="CDD" id="cd00038">
    <property type="entry name" value="CAP_ED"/>
    <property type="match status" value="1"/>
</dbReference>
<dbReference type="Pfam" id="PF13545">
    <property type="entry name" value="HTH_Crp_2"/>
    <property type="match status" value="1"/>
</dbReference>
<feature type="domain" description="Cyclic nucleotide-binding" evidence="4">
    <location>
        <begin position="9"/>
        <end position="82"/>
    </location>
</feature>
<evidence type="ECO:0000313" key="8">
    <source>
        <dbReference type="Proteomes" id="UP000669239"/>
    </source>
</evidence>
<dbReference type="PROSITE" id="PS50042">
    <property type="entry name" value="CNMP_BINDING_3"/>
    <property type="match status" value="1"/>
</dbReference>
<organism evidence="6 9">
    <name type="scientific">Enterocloster aldenensis</name>
    <dbReference type="NCBI Taxonomy" id="358742"/>
    <lineage>
        <taxon>Bacteria</taxon>
        <taxon>Bacillati</taxon>
        <taxon>Bacillota</taxon>
        <taxon>Clostridia</taxon>
        <taxon>Lachnospirales</taxon>
        <taxon>Lachnospiraceae</taxon>
        <taxon>Enterocloster</taxon>
    </lineage>
</organism>
<keyword evidence="8" id="KW-1185">Reference proteome</keyword>
<dbReference type="InterPro" id="IPR036390">
    <property type="entry name" value="WH_DNA-bd_sf"/>
</dbReference>
<dbReference type="GO" id="GO:0003677">
    <property type="term" value="F:DNA binding"/>
    <property type="evidence" value="ECO:0007669"/>
    <property type="project" value="UniProtKB-KW"/>
</dbReference>
<evidence type="ECO:0000313" key="7">
    <source>
        <dbReference type="EMBL" id="NSJ50488.1"/>
    </source>
</evidence>
<sequence>MTEYFQKNLFKDISMEEYKSLLTCLDGRTRQFRAGDIICDYDKGFDDIGIIGKGSASVVRYEYGGSRTILERLAPQDIFGYLLSCDGNGHAGISVISDSACDVLFIHYATISSPCTKACRHHHQLTQNLLDMISGRALNLSRRVEVLSQRTIREKLMCYFLQLAGQADSPSFSLPFTMVDLADYLSIDRSAMTRELGRMKKEHLIEIDKRRVHLFL</sequence>
<feature type="domain" description="HTH crp-type" evidence="5">
    <location>
        <begin position="150"/>
        <end position="216"/>
    </location>
</feature>
<evidence type="ECO:0000259" key="4">
    <source>
        <dbReference type="PROSITE" id="PS50042"/>
    </source>
</evidence>
<dbReference type="Proteomes" id="UP000669239">
    <property type="component" value="Unassembled WGS sequence"/>
</dbReference>
<dbReference type="Gene3D" id="2.60.120.10">
    <property type="entry name" value="Jelly Rolls"/>
    <property type="match status" value="1"/>
</dbReference>
<evidence type="ECO:0000256" key="2">
    <source>
        <dbReference type="ARBA" id="ARBA00023125"/>
    </source>
</evidence>
<proteinExistence type="predicted"/>
<reference evidence="6" key="3">
    <citation type="submission" date="2022-01" db="EMBL/GenBank/DDBJ databases">
        <title>Collection of gut derived symbiotic bacterial strains cultured from healthy donors.</title>
        <authorList>
            <person name="Lin H."/>
            <person name="Kohout C."/>
            <person name="Waligurski E."/>
            <person name="Pamer E.G."/>
        </authorList>
    </citation>
    <scope>NUCLEOTIDE SEQUENCE</scope>
    <source>
        <strain evidence="6">DFI.6.55</strain>
    </source>
</reference>
<dbReference type="AlphaFoldDB" id="A0AAW5C6S6"/>
<keyword evidence="3" id="KW-0804">Transcription</keyword>
<evidence type="ECO:0000259" key="5">
    <source>
        <dbReference type="PROSITE" id="PS51063"/>
    </source>
</evidence>
<dbReference type="SUPFAM" id="SSF51206">
    <property type="entry name" value="cAMP-binding domain-like"/>
    <property type="match status" value="1"/>
</dbReference>
<dbReference type="Pfam" id="PF00027">
    <property type="entry name" value="cNMP_binding"/>
    <property type="match status" value="1"/>
</dbReference>
<dbReference type="SUPFAM" id="SSF46785">
    <property type="entry name" value="Winged helix' DNA-binding domain"/>
    <property type="match status" value="1"/>
</dbReference>
<reference evidence="7" key="2">
    <citation type="submission" date="2020-02" db="EMBL/GenBank/DDBJ databases">
        <authorList>
            <person name="Littmann E."/>
            <person name="Sorbara M."/>
        </authorList>
    </citation>
    <scope>NUCLEOTIDE SEQUENCE</scope>
    <source>
        <strain evidence="7">MSK.1.17</strain>
    </source>
</reference>
<dbReference type="PROSITE" id="PS51063">
    <property type="entry name" value="HTH_CRP_2"/>
    <property type="match status" value="1"/>
</dbReference>
<protein>
    <submittedName>
        <fullName evidence="6">Crp/Fnr family transcriptional regulator</fullName>
    </submittedName>
</protein>
<dbReference type="EMBL" id="JAKNGE010000028">
    <property type="protein sequence ID" value="MCG4747788.1"/>
    <property type="molecule type" value="Genomic_DNA"/>
</dbReference>
<evidence type="ECO:0000313" key="6">
    <source>
        <dbReference type="EMBL" id="MCG4747788.1"/>
    </source>
</evidence>
<keyword evidence="2" id="KW-0238">DNA-binding</keyword>
<gene>
    <name evidence="7" type="ORF">G5B36_17525</name>
    <name evidence="6" type="ORF">L0N08_20370</name>
</gene>
<dbReference type="GO" id="GO:0006355">
    <property type="term" value="P:regulation of DNA-templated transcription"/>
    <property type="evidence" value="ECO:0007669"/>
    <property type="project" value="InterPro"/>
</dbReference>
<dbReference type="EMBL" id="JAAITT010000026">
    <property type="protein sequence ID" value="NSJ50488.1"/>
    <property type="molecule type" value="Genomic_DNA"/>
</dbReference>
<dbReference type="InterPro" id="IPR018490">
    <property type="entry name" value="cNMP-bd_dom_sf"/>
</dbReference>
<dbReference type="InterPro" id="IPR000595">
    <property type="entry name" value="cNMP-bd_dom"/>
</dbReference>
<dbReference type="InterPro" id="IPR012318">
    <property type="entry name" value="HTH_CRP"/>
</dbReference>
<name>A0AAW5C6S6_9FIRM</name>
<dbReference type="Proteomes" id="UP001299608">
    <property type="component" value="Unassembled WGS sequence"/>
</dbReference>
<evidence type="ECO:0000256" key="3">
    <source>
        <dbReference type="ARBA" id="ARBA00023163"/>
    </source>
</evidence>
<evidence type="ECO:0000313" key="9">
    <source>
        <dbReference type="Proteomes" id="UP001299608"/>
    </source>
</evidence>
<dbReference type="InterPro" id="IPR014710">
    <property type="entry name" value="RmlC-like_jellyroll"/>
</dbReference>
<evidence type="ECO:0000256" key="1">
    <source>
        <dbReference type="ARBA" id="ARBA00023015"/>
    </source>
</evidence>
<dbReference type="RefSeq" id="WP_117560850.1">
    <property type="nucleotide sequence ID" value="NZ_CAXTHN010000004.1"/>
</dbReference>
<comment type="caution">
    <text evidence="6">The sequence shown here is derived from an EMBL/GenBank/DDBJ whole genome shotgun (WGS) entry which is preliminary data.</text>
</comment>
<reference evidence="7 8" key="1">
    <citation type="journal article" date="2020" name="Cell Host Microbe">
        <title>Functional and Genomic Variation between Human-Derived Isolates of Lachnospiraceae Reveals Inter- and Intra-Species Diversity.</title>
        <authorList>
            <person name="Sorbara M.T."/>
            <person name="Littmann E.R."/>
            <person name="Fontana E."/>
            <person name="Moody T.U."/>
            <person name="Kohout C.E."/>
            <person name="Gjonbalaj M."/>
            <person name="Eaton V."/>
            <person name="Seok R."/>
            <person name="Leiner I.M."/>
            <person name="Pamer E.G."/>
        </authorList>
    </citation>
    <scope>NUCLEOTIDE SEQUENCE [LARGE SCALE GENOMIC DNA]</scope>
    <source>
        <strain evidence="7 8">MSK.1.17</strain>
    </source>
</reference>
<accession>A0AAW5C6S6</accession>